<feature type="domain" description="BZIP" evidence="2">
    <location>
        <begin position="40"/>
        <end position="54"/>
    </location>
</feature>
<organism evidence="3 4">
    <name type="scientific">Massariosphaeria phaeospora</name>
    <dbReference type="NCBI Taxonomy" id="100035"/>
    <lineage>
        <taxon>Eukaryota</taxon>
        <taxon>Fungi</taxon>
        <taxon>Dikarya</taxon>
        <taxon>Ascomycota</taxon>
        <taxon>Pezizomycotina</taxon>
        <taxon>Dothideomycetes</taxon>
        <taxon>Pleosporomycetidae</taxon>
        <taxon>Pleosporales</taxon>
        <taxon>Pleosporales incertae sedis</taxon>
        <taxon>Massariosphaeria</taxon>
    </lineage>
</organism>
<dbReference type="Gene3D" id="1.20.5.170">
    <property type="match status" value="1"/>
</dbReference>
<feature type="region of interest" description="Disordered" evidence="1">
    <location>
        <begin position="224"/>
        <end position="257"/>
    </location>
</feature>
<proteinExistence type="predicted"/>
<dbReference type="EMBL" id="JAADJZ010000025">
    <property type="protein sequence ID" value="KAF2866974.1"/>
    <property type="molecule type" value="Genomic_DNA"/>
</dbReference>
<evidence type="ECO:0000259" key="2">
    <source>
        <dbReference type="PROSITE" id="PS00036"/>
    </source>
</evidence>
<dbReference type="OrthoDB" id="2245989at2759"/>
<dbReference type="PROSITE" id="PS00036">
    <property type="entry name" value="BZIP_BASIC"/>
    <property type="match status" value="1"/>
</dbReference>
<reference evidence="3 4" key="1">
    <citation type="submission" date="2020-01" db="EMBL/GenBank/DDBJ databases">
        <authorList>
            <consortium name="DOE Joint Genome Institute"/>
            <person name="Haridas S."/>
            <person name="Albert R."/>
            <person name="Binder M."/>
            <person name="Bloem J."/>
            <person name="Labutti K."/>
            <person name="Salamov A."/>
            <person name="Andreopoulos B."/>
            <person name="Baker S.E."/>
            <person name="Barry K."/>
            <person name="Bills G."/>
            <person name="Bluhm B.H."/>
            <person name="Cannon C."/>
            <person name="Castanera R."/>
            <person name="Culley D.E."/>
            <person name="Daum C."/>
            <person name="Ezra D."/>
            <person name="Gonzalez J.B."/>
            <person name="Henrissat B."/>
            <person name="Kuo A."/>
            <person name="Liang C."/>
            <person name="Lipzen A."/>
            <person name="Lutzoni F."/>
            <person name="Magnuson J."/>
            <person name="Mondo S."/>
            <person name="Nolan M."/>
            <person name="Ohm R."/>
            <person name="Pangilinan J."/>
            <person name="Park H.-J.H."/>
            <person name="Ramirez L."/>
            <person name="Alfaro M."/>
            <person name="Sun H."/>
            <person name="Tritt A."/>
            <person name="Yoshinaga Y."/>
            <person name="Zwiers L.-H.L."/>
            <person name="Turgeon B.G."/>
            <person name="Goodwin S.B."/>
            <person name="Spatafora J.W."/>
            <person name="Crous P.W."/>
            <person name="Grigoriev I.V."/>
        </authorList>
    </citation>
    <scope>NUCLEOTIDE SEQUENCE [LARGE SCALE GENOMIC DNA]</scope>
    <source>
        <strain evidence="3 4">CBS 611.86</strain>
    </source>
</reference>
<keyword evidence="4" id="KW-1185">Reference proteome</keyword>
<dbReference type="GO" id="GO:0003700">
    <property type="term" value="F:DNA-binding transcription factor activity"/>
    <property type="evidence" value="ECO:0007669"/>
    <property type="project" value="InterPro"/>
</dbReference>
<sequence>MTSSITLELHPASRPARRGRRVGDPSEPSQKPKKVNSEIRKQQNRIASRNYREKRKRKLQYLQQLLRDQPSEEQTHSTPEPTQEDDTEALSVGYHPQQHTVTALSFSPDNDYSSLASTTGSVYDDVTAAAFEDSLLATTHAYTTYESTWNAPIYAPQAPADISSWNVPHWMANIHYTPQMTPAPEDFQFTPPPTQHVFEQLPTPPHQPHEHVSNADMFMLNSTYSRQPDQPQSISSVSLRSSAPYSNPVTYFPHSIS</sequence>
<dbReference type="CDD" id="cd14688">
    <property type="entry name" value="bZIP_YAP"/>
    <property type="match status" value="1"/>
</dbReference>
<feature type="compositionally biased region" description="Polar residues" evidence="1">
    <location>
        <begin position="224"/>
        <end position="249"/>
    </location>
</feature>
<dbReference type="InterPro" id="IPR004827">
    <property type="entry name" value="bZIP"/>
</dbReference>
<protein>
    <recommendedName>
        <fullName evidence="2">BZIP domain-containing protein</fullName>
    </recommendedName>
</protein>
<evidence type="ECO:0000313" key="4">
    <source>
        <dbReference type="Proteomes" id="UP000481861"/>
    </source>
</evidence>
<name>A0A7C8I045_9PLEO</name>
<dbReference type="Proteomes" id="UP000481861">
    <property type="component" value="Unassembled WGS sequence"/>
</dbReference>
<feature type="region of interest" description="Disordered" evidence="1">
    <location>
        <begin position="1"/>
        <end position="88"/>
    </location>
</feature>
<dbReference type="AlphaFoldDB" id="A0A7C8I045"/>
<gene>
    <name evidence="3" type="ORF">BDV95DRAFT_648073</name>
</gene>
<accession>A0A7C8I045</accession>
<evidence type="ECO:0000256" key="1">
    <source>
        <dbReference type="SAM" id="MobiDB-lite"/>
    </source>
</evidence>
<evidence type="ECO:0000313" key="3">
    <source>
        <dbReference type="EMBL" id="KAF2866974.1"/>
    </source>
</evidence>
<comment type="caution">
    <text evidence="3">The sequence shown here is derived from an EMBL/GenBank/DDBJ whole genome shotgun (WGS) entry which is preliminary data.</text>
</comment>